<sequence length="378" mass="44253">MQRVIFPYIGHPHQEFHSLPIAMEMAARHPDVEVHLASLTEKREAHLQYLASFYPEARVQYELLRLPSFLRRQIDRRGPQPTDKILALFLNKEYFRKFQAIVVPERTSLYLRRMGIRQPRLVWTRHGAGDRAVGFAKDVRHFDYILMAGHKVEQRLMAQGSLRPGHYRNGIYAKFDLVQRMNIHRDRLFPNDRPTILYNPHFSRHLSSFPKFGIQILDYFARQQKYNLVFAPHYRLFDSHRTEAQRLFRPYQDCGHMLFDPGSEKSIDMTYTMGSDLYMGDVSSQVAEFLTTPRPCLFLDAHETRWRDNPNYTSWSLGNVIDCVADLGHEIDRAFTMQTQFLDRQKSYIHDTFGDAVPGPSAATAANSIIDFLRSNDR</sequence>
<dbReference type="Gene3D" id="3.40.50.12580">
    <property type="match status" value="1"/>
</dbReference>
<evidence type="ECO:0000313" key="2">
    <source>
        <dbReference type="Proteomes" id="UP000237344"/>
    </source>
</evidence>
<dbReference type="InterPro" id="IPR043148">
    <property type="entry name" value="TagF_C"/>
</dbReference>
<dbReference type="Proteomes" id="UP000237344">
    <property type="component" value="Unassembled WGS sequence"/>
</dbReference>
<accession>A0A2S3W519</accession>
<evidence type="ECO:0008006" key="3">
    <source>
        <dbReference type="Google" id="ProtNLM"/>
    </source>
</evidence>
<name>A0A2S3W519_9PROT</name>
<organism evidence="1 2">
    <name type="scientific">Novacetimonas maltaceti</name>
    <dbReference type="NCBI Taxonomy" id="1203393"/>
    <lineage>
        <taxon>Bacteria</taxon>
        <taxon>Pseudomonadati</taxon>
        <taxon>Pseudomonadota</taxon>
        <taxon>Alphaproteobacteria</taxon>
        <taxon>Acetobacterales</taxon>
        <taxon>Acetobacteraceae</taxon>
        <taxon>Novacetimonas</taxon>
    </lineage>
</organism>
<dbReference type="EMBL" id="POTC01000002">
    <property type="protein sequence ID" value="POF63961.1"/>
    <property type="molecule type" value="Genomic_DNA"/>
</dbReference>
<comment type="caution">
    <text evidence="1">The sequence shown here is derived from an EMBL/GenBank/DDBJ whole genome shotgun (WGS) entry which is preliminary data.</text>
</comment>
<protein>
    <recommendedName>
        <fullName evidence="3">Glycerophosphotransferase</fullName>
    </recommendedName>
</protein>
<dbReference type="AlphaFoldDB" id="A0A2S3W519"/>
<dbReference type="OrthoDB" id="8437129at2"/>
<proteinExistence type="predicted"/>
<evidence type="ECO:0000313" key="1">
    <source>
        <dbReference type="EMBL" id="POF63961.1"/>
    </source>
</evidence>
<dbReference type="RefSeq" id="WP_110094055.1">
    <property type="nucleotide sequence ID" value="NZ_NKUE01000001.1"/>
</dbReference>
<keyword evidence="2" id="KW-1185">Reference proteome</keyword>
<gene>
    <name evidence="1" type="ORF">KMAL_02260</name>
</gene>
<reference evidence="1 2" key="1">
    <citation type="submission" date="2018-01" db="EMBL/GenBank/DDBJ databases">
        <title>Draft Genome Sequence of Komagataeibacter maltaceti LMG 1529, a Vinegar Producing Acetic Acid Bacterium Isolated from Malt Vinegar Brewery Acetifiers.</title>
        <authorList>
            <person name="Zhang Q."/>
            <person name="Hollensteiner J."/>
            <person name="Poehlein A."/>
            <person name="Daniel R."/>
        </authorList>
    </citation>
    <scope>NUCLEOTIDE SEQUENCE [LARGE SCALE GENOMIC DNA]</scope>
    <source>
        <strain evidence="1 2">LMG 1529</strain>
    </source>
</reference>